<dbReference type="InterPro" id="IPR009057">
    <property type="entry name" value="Homeodomain-like_sf"/>
</dbReference>
<dbReference type="InterPro" id="IPR003313">
    <property type="entry name" value="AraC-bd"/>
</dbReference>
<dbReference type="Pfam" id="PF12833">
    <property type="entry name" value="HTH_18"/>
    <property type="match status" value="1"/>
</dbReference>
<dbReference type="Gene3D" id="1.10.10.60">
    <property type="entry name" value="Homeodomain-like"/>
    <property type="match status" value="1"/>
</dbReference>
<dbReference type="AlphaFoldDB" id="A0A5B8A3D8"/>
<accession>A0A5B8A3D8</accession>
<dbReference type="PROSITE" id="PS01124">
    <property type="entry name" value="HTH_ARAC_FAMILY_2"/>
    <property type="match status" value="1"/>
</dbReference>
<evidence type="ECO:0000256" key="2">
    <source>
        <dbReference type="ARBA" id="ARBA00023125"/>
    </source>
</evidence>
<dbReference type="EMBL" id="CP040896">
    <property type="protein sequence ID" value="QDA61186.1"/>
    <property type="molecule type" value="Genomic_DNA"/>
</dbReference>
<keyword evidence="6" id="KW-1185">Reference proteome</keyword>
<dbReference type="GO" id="GO:0043565">
    <property type="term" value="F:sequence-specific DNA binding"/>
    <property type="evidence" value="ECO:0007669"/>
    <property type="project" value="InterPro"/>
</dbReference>
<dbReference type="SUPFAM" id="SSF46689">
    <property type="entry name" value="Homeodomain-like"/>
    <property type="match status" value="1"/>
</dbReference>
<proteinExistence type="predicted"/>
<keyword evidence="1" id="KW-0805">Transcription regulation</keyword>
<name>A0A5B8A3D8_9BACT</name>
<dbReference type="OrthoDB" id="9793451at2"/>
<dbReference type="PRINTS" id="PR00032">
    <property type="entry name" value="HTHARAC"/>
</dbReference>
<evidence type="ECO:0000313" key="6">
    <source>
        <dbReference type="Proteomes" id="UP000305398"/>
    </source>
</evidence>
<dbReference type="Proteomes" id="UP000305398">
    <property type="component" value="Chromosome"/>
</dbReference>
<protein>
    <submittedName>
        <fullName evidence="5">Helix-turn-helix domain-containing protein</fullName>
    </submittedName>
</protein>
<keyword evidence="3" id="KW-0804">Transcription</keyword>
<dbReference type="Pfam" id="PF02311">
    <property type="entry name" value="AraC_binding"/>
    <property type="match status" value="1"/>
</dbReference>
<evidence type="ECO:0000259" key="4">
    <source>
        <dbReference type="PROSITE" id="PS01124"/>
    </source>
</evidence>
<gene>
    <name evidence="5" type="ORF">FHG12_14230</name>
</gene>
<evidence type="ECO:0000313" key="5">
    <source>
        <dbReference type="EMBL" id="QDA61186.1"/>
    </source>
</evidence>
<dbReference type="KEGG" id="hyj:FHG12_14230"/>
<evidence type="ECO:0000256" key="1">
    <source>
        <dbReference type="ARBA" id="ARBA00023015"/>
    </source>
</evidence>
<sequence length="287" mass="33252">MKAPALPIFALESFPQQPKPRKPYYIERLETHVAKFPGVSVPHAHDFYLLLYVTAGHGQHTIDLVPYELRAGSFFFMTPGQVHNWSLSEAARGFIVFFDADFYLFRYPGSRLYEYPFFDNAHAPVLYLPPDEPDFRLLFERMFAENASAYDNQAEVFRSYLYLSLELAARHYQGQPRHAPTHGQEQIRAFSSLLNQHFRTQRTVSEYADMLHITANHLNAVCRRLLNKTASALIQERVIVEAQRLLQHSSQTVAEVAYALGFEDTSYFSRYFRKHTGLTPEAFRLHP</sequence>
<dbReference type="InterPro" id="IPR014710">
    <property type="entry name" value="RmlC-like_jellyroll"/>
</dbReference>
<dbReference type="InterPro" id="IPR018060">
    <property type="entry name" value="HTH_AraC"/>
</dbReference>
<dbReference type="SUPFAM" id="SSF51215">
    <property type="entry name" value="Regulatory protein AraC"/>
    <property type="match status" value="1"/>
</dbReference>
<organism evidence="5 6">
    <name type="scientific">Hymenobacter jejuensis</name>
    <dbReference type="NCBI Taxonomy" id="2502781"/>
    <lineage>
        <taxon>Bacteria</taxon>
        <taxon>Pseudomonadati</taxon>
        <taxon>Bacteroidota</taxon>
        <taxon>Cytophagia</taxon>
        <taxon>Cytophagales</taxon>
        <taxon>Hymenobacteraceae</taxon>
        <taxon>Hymenobacter</taxon>
    </lineage>
</organism>
<evidence type="ECO:0000256" key="3">
    <source>
        <dbReference type="ARBA" id="ARBA00023163"/>
    </source>
</evidence>
<reference evidence="5 6" key="1">
    <citation type="submission" date="2019-06" db="EMBL/GenBank/DDBJ databases">
        <authorList>
            <person name="Srinivasan S."/>
        </authorList>
    </citation>
    <scope>NUCLEOTIDE SEQUENCE [LARGE SCALE GENOMIC DNA]</scope>
    <source>
        <strain evidence="5 6">17J68-5</strain>
    </source>
</reference>
<dbReference type="GO" id="GO:0003700">
    <property type="term" value="F:DNA-binding transcription factor activity"/>
    <property type="evidence" value="ECO:0007669"/>
    <property type="project" value="InterPro"/>
</dbReference>
<feature type="domain" description="HTH araC/xylS-type" evidence="4">
    <location>
        <begin position="188"/>
        <end position="286"/>
    </location>
</feature>
<dbReference type="InterPro" id="IPR037923">
    <property type="entry name" value="HTH-like"/>
</dbReference>
<dbReference type="PANTHER" id="PTHR43280:SF32">
    <property type="entry name" value="TRANSCRIPTIONAL REGULATORY PROTEIN"/>
    <property type="match status" value="1"/>
</dbReference>
<dbReference type="InterPro" id="IPR020449">
    <property type="entry name" value="Tscrpt_reg_AraC-type_HTH"/>
</dbReference>
<dbReference type="Gene3D" id="2.60.120.10">
    <property type="entry name" value="Jelly Rolls"/>
    <property type="match status" value="1"/>
</dbReference>
<dbReference type="SMART" id="SM00342">
    <property type="entry name" value="HTH_ARAC"/>
    <property type="match status" value="1"/>
</dbReference>
<dbReference type="RefSeq" id="WP_139516360.1">
    <property type="nucleotide sequence ID" value="NZ_CP040896.1"/>
</dbReference>
<dbReference type="PANTHER" id="PTHR43280">
    <property type="entry name" value="ARAC-FAMILY TRANSCRIPTIONAL REGULATOR"/>
    <property type="match status" value="1"/>
</dbReference>
<keyword evidence="2" id="KW-0238">DNA-binding</keyword>